<proteinExistence type="predicted"/>
<dbReference type="EMBL" id="CH902660">
    <property type="protein sequence ID" value="EDV30127.2"/>
    <property type="molecule type" value="Genomic_DNA"/>
</dbReference>
<evidence type="ECO:0000313" key="2">
    <source>
        <dbReference type="Proteomes" id="UP000007801"/>
    </source>
</evidence>
<name>B3N1L8_DROAN</name>
<accession>B3N1L8</accession>
<dbReference type="AlphaFoldDB" id="B3N1L8"/>
<dbReference type="InParanoid" id="B3N1L8"/>
<dbReference type="Proteomes" id="UP000007801">
    <property type="component" value="Unassembled WGS sequence"/>
</dbReference>
<gene>
    <name evidence="1" type="primary">Dana\GF19307</name>
    <name evidence="1" type="synonym">dana_GLEANR_21181</name>
    <name evidence="1" type="ORF">GF19307</name>
</gene>
<dbReference type="HOGENOM" id="CLU_1176493_0_0_1"/>
<evidence type="ECO:0000313" key="1">
    <source>
        <dbReference type="EMBL" id="EDV30127.2"/>
    </source>
</evidence>
<sequence length="176" mass="19382">MGLQVSISRIVDNYLSDRVLLYDTSDGRREREVTKGGVPLWNTMYECLECQWLMEHPSMVKTMEVVEVEGQTNSAVEKLAAHKTETVLISSRKKVETAMVLIEGVAITSRRPLGAGHAALVPGTSGVRALSLMLLNIRGPRQERHKLITSVVSSKTLYAVPVWVEAPHTRAGSGED</sequence>
<reference evidence="1 2" key="1">
    <citation type="journal article" date="2007" name="Nature">
        <title>Evolution of genes and genomes on the Drosophila phylogeny.</title>
        <authorList>
            <consortium name="Drosophila 12 Genomes Consortium"/>
            <person name="Clark A.G."/>
            <person name="Eisen M.B."/>
            <person name="Smith D.R."/>
            <person name="Bergman C.M."/>
            <person name="Oliver B."/>
            <person name="Markow T.A."/>
            <person name="Kaufman T.C."/>
            <person name="Kellis M."/>
            <person name="Gelbart W."/>
            <person name="Iyer V.N."/>
            <person name="Pollard D.A."/>
            <person name="Sackton T.B."/>
            <person name="Larracuente A.M."/>
            <person name="Singh N.D."/>
            <person name="Abad J.P."/>
            <person name="Abt D.N."/>
            <person name="Adryan B."/>
            <person name="Aguade M."/>
            <person name="Akashi H."/>
            <person name="Anderson W.W."/>
            <person name="Aquadro C.F."/>
            <person name="Ardell D.H."/>
            <person name="Arguello R."/>
            <person name="Artieri C.G."/>
            <person name="Barbash D.A."/>
            <person name="Barker D."/>
            <person name="Barsanti P."/>
            <person name="Batterham P."/>
            <person name="Batzoglou S."/>
            <person name="Begun D."/>
            <person name="Bhutkar A."/>
            <person name="Blanco E."/>
            <person name="Bosak S.A."/>
            <person name="Bradley R.K."/>
            <person name="Brand A.D."/>
            <person name="Brent M.R."/>
            <person name="Brooks A.N."/>
            <person name="Brown R.H."/>
            <person name="Butlin R.K."/>
            <person name="Caggese C."/>
            <person name="Calvi B.R."/>
            <person name="Bernardo de Carvalho A."/>
            <person name="Caspi A."/>
            <person name="Castrezana S."/>
            <person name="Celniker S.E."/>
            <person name="Chang J.L."/>
            <person name="Chapple C."/>
            <person name="Chatterji S."/>
            <person name="Chinwalla A."/>
            <person name="Civetta A."/>
            <person name="Clifton S.W."/>
            <person name="Comeron J.M."/>
            <person name="Costello J.C."/>
            <person name="Coyne J.A."/>
            <person name="Daub J."/>
            <person name="David R.G."/>
            <person name="Delcher A.L."/>
            <person name="Delehaunty K."/>
            <person name="Do C.B."/>
            <person name="Ebling H."/>
            <person name="Edwards K."/>
            <person name="Eickbush T."/>
            <person name="Evans J.D."/>
            <person name="Filipski A."/>
            <person name="Findeiss S."/>
            <person name="Freyhult E."/>
            <person name="Fulton L."/>
            <person name="Fulton R."/>
            <person name="Garcia A.C."/>
            <person name="Gardiner A."/>
            <person name="Garfield D.A."/>
            <person name="Garvin B.E."/>
            <person name="Gibson G."/>
            <person name="Gilbert D."/>
            <person name="Gnerre S."/>
            <person name="Godfrey J."/>
            <person name="Good R."/>
            <person name="Gotea V."/>
            <person name="Gravely B."/>
            <person name="Greenberg A.J."/>
            <person name="Griffiths-Jones S."/>
            <person name="Gross S."/>
            <person name="Guigo R."/>
            <person name="Gustafson E.A."/>
            <person name="Haerty W."/>
            <person name="Hahn M.W."/>
            <person name="Halligan D.L."/>
            <person name="Halpern A.L."/>
            <person name="Halter G.M."/>
            <person name="Han M.V."/>
            <person name="Heger A."/>
            <person name="Hillier L."/>
            <person name="Hinrichs A.S."/>
            <person name="Holmes I."/>
            <person name="Hoskins R.A."/>
            <person name="Hubisz M.J."/>
            <person name="Hultmark D."/>
            <person name="Huntley M.A."/>
            <person name="Jaffe D.B."/>
            <person name="Jagadeeshan S."/>
            <person name="Jeck W.R."/>
            <person name="Johnson J."/>
            <person name="Jones C.D."/>
            <person name="Jordan W.C."/>
            <person name="Karpen G.H."/>
            <person name="Kataoka E."/>
            <person name="Keightley P.D."/>
            <person name="Kheradpour P."/>
            <person name="Kirkness E.F."/>
            <person name="Koerich L.B."/>
            <person name="Kristiansen K."/>
            <person name="Kudrna D."/>
            <person name="Kulathinal R.J."/>
            <person name="Kumar S."/>
            <person name="Kwok R."/>
            <person name="Lander E."/>
            <person name="Langley C.H."/>
            <person name="Lapoint R."/>
            <person name="Lazzaro B.P."/>
            <person name="Lee S.J."/>
            <person name="Levesque L."/>
            <person name="Li R."/>
            <person name="Lin C.F."/>
            <person name="Lin M.F."/>
            <person name="Lindblad-Toh K."/>
            <person name="Llopart A."/>
            <person name="Long M."/>
            <person name="Low L."/>
            <person name="Lozovsky E."/>
            <person name="Lu J."/>
            <person name="Luo M."/>
            <person name="Machado C.A."/>
            <person name="Makalowski W."/>
            <person name="Marzo M."/>
            <person name="Matsuda M."/>
            <person name="Matzkin L."/>
            <person name="McAllister B."/>
            <person name="McBride C.S."/>
            <person name="McKernan B."/>
            <person name="McKernan K."/>
            <person name="Mendez-Lago M."/>
            <person name="Minx P."/>
            <person name="Mollenhauer M.U."/>
            <person name="Montooth K."/>
            <person name="Mount S.M."/>
            <person name="Mu X."/>
            <person name="Myers E."/>
            <person name="Negre B."/>
            <person name="Newfeld S."/>
            <person name="Nielsen R."/>
            <person name="Noor M.A."/>
            <person name="O'Grady P."/>
            <person name="Pachter L."/>
            <person name="Papaceit M."/>
            <person name="Parisi M.J."/>
            <person name="Parisi M."/>
            <person name="Parts L."/>
            <person name="Pedersen J.S."/>
            <person name="Pesole G."/>
            <person name="Phillippy A.M."/>
            <person name="Ponting C.P."/>
            <person name="Pop M."/>
            <person name="Porcelli D."/>
            <person name="Powell J.R."/>
            <person name="Prohaska S."/>
            <person name="Pruitt K."/>
            <person name="Puig M."/>
            <person name="Quesneville H."/>
            <person name="Ram K.R."/>
            <person name="Rand D."/>
            <person name="Rasmussen M.D."/>
            <person name="Reed L.K."/>
            <person name="Reenan R."/>
            <person name="Reily A."/>
            <person name="Remington K.A."/>
            <person name="Rieger T.T."/>
            <person name="Ritchie M.G."/>
            <person name="Robin C."/>
            <person name="Rogers Y.H."/>
            <person name="Rohde C."/>
            <person name="Rozas J."/>
            <person name="Rubenfield M.J."/>
            <person name="Ruiz A."/>
            <person name="Russo S."/>
            <person name="Salzberg S.L."/>
            <person name="Sanchez-Gracia A."/>
            <person name="Saranga D.J."/>
            <person name="Sato H."/>
            <person name="Schaeffer S.W."/>
            <person name="Schatz M.C."/>
            <person name="Schlenke T."/>
            <person name="Schwartz R."/>
            <person name="Segarra C."/>
            <person name="Singh R.S."/>
            <person name="Sirot L."/>
            <person name="Sirota M."/>
            <person name="Sisneros N.B."/>
            <person name="Smith C.D."/>
            <person name="Smith T.F."/>
            <person name="Spieth J."/>
            <person name="Stage D.E."/>
            <person name="Stark A."/>
            <person name="Stephan W."/>
            <person name="Strausberg R.L."/>
            <person name="Strempel S."/>
            <person name="Sturgill D."/>
            <person name="Sutton G."/>
            <person name="Sutton G.G."/>
            <person name="Tao W."/>
            <person name="Teichmann S."/>
            <person name="Tobari Y.N."/>
            <person name="Tomimura Y."/>
            <person name="Tsolas J.M."/>
            <person name="Valente V.L."/>
            <person name="Venter E."/>
            <person name="Venter J.C."/>
            <person name="Vicario S."/>
            <person name="Vieira F.G."/>
            <person name="Vilella A.J."/>
            <person name="Villasante A."/>
            <person name="Walenz B."/>
            <person name="Wang J."/>
            <person name="Wasserman M."/>
            <person name="Watts T."/>
            <person name="Wilson D."/>
            <person name="Wilson R.K."/>
            <person name="Wing R.A."/>
            <person name="Wolfner M.F."/>
            <person name="Wong A."/>
            <person name="Wong G.K."/>
            <person name="Wu C.I."/>
            <person name="Wu G."/>
            <person name="Yamamoto D."/>
            <person name="Yang H.P."/>
            <person name="Yang S.P."/>
            <person name="Yorke J.A."/>
            <person name="Yoshida K."/>
            <person name="Zdobnov E."/>
            <person name="Zhang P."/>
            <person name="Zhang Y."/>
            <person name="Zimin A.V."/>
            <person name="Baldwin J."/>
            <person name="Abdouelleil A."/>
            <person name="Abdulkadir J."/>
            <person name="Abebe A."/>
            <person name="Abera B."/>
            <person name="Abreu J."/>
            <person name="Acer S.C."/>
            <person name="Aftuck L."/>
            <person name="Alexander A."/>
            <person name="An P."/>
            <person name="Anderson E."/>
            <person name="Anderson S."/>
            <person name="Arachi H."/>
            <person name="Azer M."/>
            <person name="Bachantsang P."/>
            <person name="Barry A."/>
            <person name="Bayul T."/>
            <person name="Berlin A."/>
            <person name="Bessette D."/>
            <person name="Bloom T."/>
            <person name="Blye J."/>
            <person name="Boguslavskiy L."/>
            <person name="Bonnet C."/>
            <person name="Boukhgalter B."/>
            <person name="Bourzgui I."/>
            <person name="Brown A."/>
            <person name="Cahill P."/>
            <person name="Channer S."/>
            <person name="Cheshatsang Y."/>
            <person name="Chuda L."/>
            <person name="Citroen M."/>
            <person name="Collymore A."/>
            <person name="Cooke P."/>
            <person name="Costello M."/>
            <person name="D'Aco K."/>
            <person name="Daza R."/>
            <person name="De Haan G."/>
            <person name="DeGray S."/>
            <person name="DeMaso C."/>
            <person name="Dhargay N."/>
            <person name="Dooley K."/>
            <person name="Dooley E."/>
            <person name="Doricent M."/>
            <person name="Dorje P."/>
            <person name="Dorjee K."/>
            <person name="Dupes A."/>
            <person name="Elong R."/>
            <person name="Falk J."/>
            <person name="Farina A."/>
            <person name="Faro S."/>
            <person name="Ferguson D."/>
            <person name="Fisher S."/>
            <person name="Foley C.D."/>
            <person name="Franke A."/>
            <person name="Friedrich D."/>
            <person name="Gadbois L."/>
            <person name="Gearin G."/>
            <person name="Gearin C.R."/>
            <person name="Giannoukos G."/>
            <person name="Goode T."/>
            <person name="Graham J."/>
            <person name="Grandbois E."/>
            <person name="Grewal S."/>
            <person name="Gyaltsen K."/>
            <person name="Hafez N."/>
            <person name="Hagos B."/>
            <person name="Hall J."/>
            <person name="Henson C."/>
            <person name="Hollinger A."/>
            <person name="Honan T."/>
            <person name="Huard M.D."/>
            <person name="Hughes L."/>
            <person name="Hurhula B."/>
            <person name="Husby M.E."/>
            <person name="Kamat A."/>
            <person name="Kanga B."/>
            <person name="Kashin S."/>
            <person name="Khazanovich D."/>
            <person name="Kisner P."/>
            <person name="Lance K."/>
            <person name="Lara M."/>
            <person name="Lee W."/>
            <person name="Lennon N."/>
            <person name="Letendre F."/>
            <person name="LeVine R."/>
            <person name="Lipovsky A."/>
            <person name="Liu X."/>
            <person name="Liu J."/>
            <person name="Liu S."/>
            <person name="Lokyitsang T."/>
            <person name="Lokyitsang Y."/>
            <person name="Lubonja R."/>
            <person name="Lui A."/>
            <person name="MacDonald P."/>
            <person name="Magnisalis V."/>
            <person name="Maru K."/>
            <person name="Matthews C."/>
            <person name="McCusker W."/>
            <person name="McDonough S."/>
            <person name="Mehta T."/>
            <person name="Meldrim J."/>
            <person name="Meneus L."/>
            <person name="Mihai O."/>
            <person name="Mihalev A."/>
            <person name="Mihova T."/>
            <person name="Mittelman R."/>
            <person name="Mlenga V."/>
            <person name="Montmayeur A."/>
            <person name="Mulrain L."/>
            <person name="Navidi A."/>
            <person name="Naylor J."/>
            <person name="Negash T."/>
            <person name="Nguyen T."/>
            <person name="Nguyen N."/>
            <person name="Nicol R."/>
            <person name="Norbu C."/>
            <person name="Norbu N."/>
            <person name="Novod N."/>
            <person name="O'Neill B."/>
            <person name="Osman S."/>
            <person name="Markiewicz E."/>
            <person name="Oyono O.L."/>
            <person name="Patti C."/>
            <person name="Phunkhang P."/>
            <person name="Pierre F."/>
            <person name="Priest M."/>
            <person name="Raghuraman S."/>
            <person name="Rege F."/>
            <person name="Reyes R."/>
            <person name="Rise C."/>
            <person name="Rogov P."/>
            <person name="Ross K."/>
            <person name="Ryan E."/>
            <person name="Settipalli S."/>
            <person name="Shea T."/>
            <person name="Sherpa N."/>
            <person name="Shi L."/>
            <person name="Shih D."/>
            <person name="Sparrow T."/>
            <person name="Spaulding J."/>
            <person name="Stalker J."/>
            <person name="Stange-Thomann N."/>
            <person name="Stavropoulos S."/>
            <person name="Stone C."/>
            <person name="Strader C."/>
            <person name="Tesfaye S."/>
            <person name="Thomson T."/>
            <person name="Thoulutsang Y."/>
            <person name="Thoulutsang D."/>
            <person name="Topham K."/>
            <person name="Topping I."/>
            <person name="Tsamla T."/>
            <person name="Vassiliev H."/>
            <person name="Vo A."/>
            <person name="Wangchuk T."/>
            <person name="Wangdi T."/>
            <person name="Weiand M."/>
            <person name="Wilkinson J."/>
            <person name="Wilson A."/>
            <person name="Yadav S."/>
            <person name="Young G."/>
            <person name="Yu Q."/>
            <person name="Zembek L."/>
            <person name="Zhong D."/>
            <person name="Zimmer A."/>
            <person name="Zwirko Z."/>
            <person name="Jaffe D.B."/>
            <person name="Alvarez P."/>
            <person name="Brockman W."/>
            <person name="Butler J."/>
            <person name="Chin C."/>
            <person name="Gnerre S."/>
            <person name="Grabherr M."/>
            <person name="Kleber M."/>
            <person name="Mauceli E."/>
            <person name="MacCallum I."/>
        </authorList>
    </citation>
    <scope>NUCLEOTIDE SEQUENCE [LARGE SCALE GENOMIC DNA]</scope>
    <source>
        <strain evidence="2">Tucson 14024-0371.13</strain>
    </source>
</reference>
<organism evidence="1 2">
    <name type="scientific">Drosophila ananassae</name>
    <name type="common">Fruit fly</name>
    <dbReference type="NCBI Taxonomy" id="7217"/>
    <lineage>
        <taxon>Eukaryota</taxon>
        <taxon>Metazoa</taxon>
        <taxon>Ecdysozoa</taxon>
        <taxon>Arthropoda</taxon>
        <taxon>Hexapoda</taxon>
        <taxon>Insecta</taxon>
        <taxon>Pterygota</taxon>
        <taxon>Neoptera</taxon>
        <taxon>Endopterygota</taxon>
        <taxon>Diptera</taxon>
        <taxon>Brachycera</taxon>
        <taxon>Muscomorpha</taxon>
        <taxon>Ephydroidea</taxon>
        <taxon>Drosophilidae</taxon>
        <taxon>Drosophila</taxon>
        <taxon>Sophophora</taxon>
    </lineage>
</organism>
<keyword evidence="2" id="KW-1185">Reference proteome</keyword>
<protein>
    <submittedName>
        <fullName evidence="1">Uncharacterized protein</fullName>
    </submittedName>
</protein>